<proteinExistence type="predicted"/>
<protein>
    <submittedName>
        <fullName evidence="1">Uncharacterized protein</fullName>
    </submittedName>
</protein>
<dbReference type="Proteomes" id="UP000481153">
    <property type="component" value="Unassembled WGS sequence"/>
</dbReference>
<organism evidence="1 2">
    <name type="scientific">Aphanomyces euteiches</name>
    <dbReference type="NCBI Taxonomy" id="100861"/>
    <lineage>
        <taxon>Eukaryota</taxon>
        <taxon>Sar</taxon>
        <taxon>Stramenopiles</taxon>
        <taxon>Oomycota</taxon>
        <taxon>Saprolegniomycetes</taxon>
        <taxon>Saprolegniales</taxon>
        <taxon>Verrucalvaceae</taxon>
        <taxon>Aphanomyces</taxon>
    </lineage>
</organism>
<gene>
    <name evidence="1" type="ORF">Ae201684_003802</name>
</gene>
<evidence type="ECO:0000313" key="1">
    <source>
        <dbReference type="EMBL" id="KAF0740914.1"/>
    </source>
</evidence>
<keyword evidence="2" id="KW-1185">Reference proteome</keyword>
<evidence type="ECO:0000313" key="2">
    <source>
        <dbReference type="Proteomes" id="UP000481153"/>
    </source>
</evidence>
<dbReference type="EMBL" id="VJMJ01000042">
    <property type="protein sequence ID" value="KAF0740914.1"/>
    <property type="molecule type" value="Genomic_DNA"/>
</dbReference>
<reference evidence="1 2" key="1">
    <citation type="submission" date="2019-07" db="EMBL/GenBank/DDBJ databases">
        <title>Genomics analysis of Aphanomyces spp. identifies a new class of oomycete effector associated with host adaptation.</title>
        <authorList>
            <person name="Gaulin E."/>
        </authorList>
    </citation>
    <scope>NUCLEOTIDE SEQUENCE [LARGE SCALE GENOMIC DNA]</scope>
    <source>
        <strain evidence="1 2">ATCC 201684</strain>
    </source>
</reference>
<dbReference type="AlphaFoldDB" id="A0A6G0XKR9"/>
<name>A0A6G0XKR9_9STRA</name>
<accession>A0A6G0XKR9</accession>
<sequence length="133" mass="15073">MNSYLALKCRSEQQVMNELAKSIASKDFTKKTVPLLHELTIFYVSINTDTDGSSAHIHDSVLKDLTTLLMHIKDKKEDQRIVKIVMVLLQRIAEQMIYSQGTSLMHIEICILSYSGEKRANSLGSTSNKSTRR</sequence>
<comment type="caution">
    <text evidence="1">The sequence shown here is derived from an EMBL/GenBank/DDBJ whole genome shotgun (WGS) entry which is preliminary data.</text>
</comment>
<dbReference type="VEuPathDB" id="FungiDB:AeMF1_011551"/>